<proteinExistence type="inferred from homology"/>
<feature type="transmembrane region" description="Helical" evidence="6">
    <location>
        <begin position="254"/>
        <end position="270"/>
    </location>
</feature>
<dbReference type="RefSeq" id="WP_139170531.1">
    <property type="nucleotide sequence ID" value="NZ_FNEB01000007.1"/>
</dbReference>
<dbReference type="InterPro" id="IPR050638">
    <property type="entry name" value="AA-Vitamin_Transporters"/>
</dbReference>
<sequence length="299" mass="31931">MTHATPSTDDSLFWRVAPVIFVLFWAGGYSFAKLGLPHVKPMTLLAMRYALAVMVLLPVLLVHRPVWPKGVRHWGAVAFSGFMIQCMYFGASYFAFERGMNAGTTALIMALQPILVATLAPLIGAARGSLRLWLGLLLGLLGVVIVILGGETLGPSPWFAVMFAVIGLLSITGATLFEKWHGRRTDPVAGGVVQYAVGFAVIGPVALVMGIGAIDWSVELGVSLAYLVLANSIISISLFVGLVQRGDATRISSLLYLVPPLAMVVAWFILGETMTPTAMLGMAVCITGVWMVNRATRAA</sequence>
<dbReference type="PANTHER" id="PTHR32322:SF2">
    <property type="entry name" value="EAMA DOMAIN-CONTAINING PROTEIN"/>
    <property type="match status" value="1"/>
</dbReference>
<feature type="domain" description="EamA" evidence="7">
    <location>
        <begin position="159"/>
        <end position="293"/>
    </location>
</feature>
<dbReference type="AlphaFoldDB" id="A0A1G8QEZ7"/>
<feature type="transmembrane region" description="Helical" evidence="6">
    <location>
        <begin position="102"/>
        <end position="123"/>
    </location>
</feature>
<gene>
    <name evidence="8" type="ORF">SAMN05421850_107239</name>
</gene>
<feature type="transmembrane region" description="Helical" evidence="6">
    <location>
        <begin position="130"/>
        <end position="150"/>
    </location>
</feature>
<evidence type="ECO:0000313" key="9">
    <source>
        <dbReference type="Proteomes" id="UP000199340"/>
    </source>
</evidence>
<keyword evidence="4 6" id="KW-1133">Transmembrane helix</keyword>
<comment type="subcellular location">
    <subcellularLocation>
        <location evidence="1">Membrane</location>
        <topology evidence="1">Multi-pass membrane protein</topology>
    </subcellularLocation>
</comment>
<reference evidence="8 9" key="1">
    <citation type="submission" date="2016-10" db="EMBL/GenBank/DDBJ databases">
        <authorList>
            <person name="de Groot N.N."/>
        </authorList>
    </citation>
    <scope>NUCLEOTIDE SEQUENCE [LARGE SCALE GENOMIC DNA]</scope>
    <source>
        <strain evidence="8 9">DSM 28010</strain>
    </source>
</reference>
<organism evidence="8 9">
    <name type="scientific">Lutimaribacter saemankumensis</name>
    <dbReference type="NCBI Taxonomy" id="490829"/>
    <lineage>
        <taxon>Bacteria</taxon>
        <taxon>Pseudomonadati</taxon>
        <taxon>Pseudomonadota</taxon>
        <taxon>Alphaproteobacteria</taxon>
        <taxon>Rhodobacterales</taxon>
        <taxon>Roseobacteraceae</taxon>
        <taxon>Lutimaribacter</taxon>
    </lineage>
</organism>
<evidence type="ECO:0000256" key="3">
    <source>
        <dbReference type="ARBA" id="ARBA00022692"/>
    </source>
</evidence>
<protein>
    <submittedName>
        <fullName evidence="8">Threonine/homoserine efflux transporter RhtA</fullName>
    </submittedName>
</protein>
<keyword evidence="9" id="KW-1185">Reference proteome</keyword>
<feature type="transmembrane region" description="Helical" evidence="6">
    <location>
        <begin position="220"/>
        <end position="242"/>
    </location>
</feature>
<evidence type="ECO:0000259" key="7">
    <source>
        <dbReference type="Pfam" id="PF00892"/>
    </source>
</evidence>
<dbReference type="GO" id="GO:0016020">
    <property type="term" value="C:membrane"/>
    <property type="evidence" value="ECO:0007669"/>
    <property type="project" value="UniProtKB-SubCell"/>
</dbReference>
<evidence type="ECO:0000313" key="8">
    <source>
        <dbReference type="EMBL" id="SDJ03208.1"/>
    </source>
</evidence>
<dbReference type="Proteomes" id="UP000199340">
    <property type="component" value="Unassembled WGS sequence"/>
</dbReference>
<comment type="similarity">
    <text evidence="2">Belongs to the EamA transporter family.</text>
</comment>
<feature type="transmembrane region" description="Helical" evidence="6">
    <location>
        <begin position="44"/>
        <end position="62"/>
    </location>
</feature>
<dbReference type="InterPro" id="IPR037185">
    <property type="entry name" value="EmrE-like"/>
</dbReference>
<evidence type="ECO:0000256" key="1">
    <source>
        <dbReference type="ARBA" id="ARBA00004141"/>
    </source>
</evidence>
<dbReference type="InterPro" id="IPR000620">
    <property type="entry name" value="EamA_dom"/>
</dbReference>
<dbReference type="Pfam" id="PF00892">
    <property type="entry name" value="EamA"/>
    <property type="match status" value="2"/>
</dbReference>
<feature type="transmembrane region" description="Helical" evidence="6">
    <location>
        <begin position="276"/>
        <end position="293"/>
    </location>
</feature>
<accession>A0A1G8QEZ7</accession>
<dbReference type="EMBL" id="FNEB01000007">
    <property type="protein sequence ID" value="SDJ03208.1"/>
    <property type="molecule type" value="Genomic_DNA"/>
</dbReference>
<keyword evidence="3 6" id="KW-0812">Transmembrane</keyword>
<evidence type="ECO:0000256" key="5">
    <source>
        <dbReference type="ARBA" id="ARBA00023136"/>
    </source>
</evidence>
<keyword evidence="5 6" id="KW-0472">Membrane</keyword>
<evidence type="ECO:0000256" key="2">
    <source>
        <dbReference type="ARBA" id="ARBA00007362"/>
    </source>
</evidence>
<dbReference type="SUPFAM" id="SSF103481">
    <property type="entry name" value="Multidrug resistance efflux transporter EmrE"/>
    <property type="match status" value="2"/>
</dbReference>
<feature type="domain" description="EamA" evidence="7">
    <location>
        <begin position="19"/>
        <end position="147"/>
    </location>
</feature>
<feature type="transmembrane region" description="Helical" evidence="6">
    <location>
        <begin position="156"/>
        <end position="177"/>
    </location>
</feature>
<name>A0A1G8QEZ7_9RHOB</name>
<dbReference type="OrthoDB" id="9809509at2"/>
<feature type="transmembrane region" description="Helical" evidence="6">
    <location>
        <begin position="74"/>
        <end position="96"/>
    </location>
</feature>
<feature type="transmembrane region" description="Helical" evidence="6">
    <location>
        <begin position="189"/>
        <end position="214"/>
    </location>
</feature>
<evidence type="ECO:0000256" key="4">
    <source>
        <dbReference type="ARBA" id="ARBA00022989"/>
    </source>
</evidence>
<evidence type="ECO:0000256" key="6">
    <source>
        <dbReference type="SAM" id="Phobius"/>
    </source>
</evidence>
<feature type="transmembrane region" description="Helical" evidence="6">
    <location>
        <begin position="12"/>
        <end position="32"/>
    </location>
</feature>
<dbReference type="PANTHER" id="PTHR32322">
    <property type="entry name" value="INNER MEMBRANE TRANSPORTER"/>
    <property type="match status" value="1"/>
</dbReference>